<gene>
    <name evidence="1" type="ORF">H4687_008812</name>
</gene>
<dbReference type="GeneID" id="86833246"/>
<evidence type="ECO:0000313" key="2">
    <source>
        <dbReference type="Proteomes" id="UP000629287"/>
    </source>
</evidence>
<proteinExistence type="predicted"/>
<reference evidence="1 2" key="1">
    <citation type="submission" date="2020-10" db="EMBL/GenBank/DDBJ databases">
        <title>Sequencing the genomes of 1000 actinobacteria strains.</title>
        <authorList>
            <person name="Klenk H.-P."/>
        </authorList>
    </citation>
    <scope>NUCLEOTIDE SEQUENCE [LARGE SCALE GENOMIC DNA]</scope>
    <source>
        <strain evidence="1 2">DSM 41803</strain>
    </source>
</reference>
<keyword evidence="2" id="KW-1185">Reference proteome</keyword>
<dbReference type="RefSeq" id="WP_159026090.1">
    <property type="nucleotide sequence ID" value="NZ_JADBGF010000001.1"/>
</dbReference>
<organism evidence="1 2">
    <name type="scientific">Streptomyces stelliscabiei</name>
    <dbReference type="NCBI Taxonomy" id="146820"/>
    <lineage>
        <taxon>Bacteria</taxon>
        <taxon>Bacillati</taxon>
        <taxon>Actinomycetota</taxon>
        <taxon>Actinomycetes</taxon>
        <taxon>Kitasatosporales</taxon>
        <taxon>Streptomycetaceae</taxon>
        <taxon>Streptomyces</taxon>
    </lineage>
</organism>
<accession>A0A8I0PAU1</accession>
<sequence>MGMAIVRDDYSPHLTTKLCRRVATRAPANHAEIVRNQTNSSRLNRRAA</sequence>
<dbReference type="AlphaFoldDB" id="A0A8I0PAU1"/>
<dbReference type="Proteomes" id="UP000629287">
    <property type="component" value="Unassembled WGS sequence"/>
</dbReference>
<name>A0A8I0PAU1_9ACTN</name>
<dbReference type="OrthoDB" id="2375382at2"/>
<protein>
    <recommendedName>
        <fullName evidence="3">Transposase</fullName>
    </recommendedName>
</protein>
<dbReference type="EMBL" id="JADBGF010000001">
    <property type="protein sequence ID" value="MBE1602683.1"/>
    <property type="molecule type" value="Genomic_DNA"/>
</dbReference>
<comment type="caution">
    <text evidence="1">The sequence shown here is derived from an EMBL/GenBank/DDBJ whole genome shotgun (WGS) entry which is preliminary data.</text>
</comment>
<evidence type="ECO:0008006" key="3">
    <source>
        <dbReference type="Google" id="ProtNLM"/>
    </source>
</evidence>
<evidence type="ECO:0000313" key="1">
    <source>
        <dbReference type="EMBL" id="MBE1602683.1"/>
    </source>
</evidence>